<dbReference type="SUPFAM" id="SSF52266">
    <property type="entry name" value="SGNH hydrolase"/>
    <property type="match status" value="1"/>
</dbReference>
<evidence type="ECO:0000313" key="1">
    <source>
        <dbReference type="EMBL" id="SEQ09515.1"/>
    </source>
</evidence>
<dbReference type="OrthoDB" id="869432at2"/>
<evidence type="ECO:0000313" key="2">
    <source>
        <dbReference type="Proteomes" id="UP000198999"/>
    </source>
</evidence>
<dbReference type="AlphaFoldDB" id="A0A1H9D7S0"/>
<sequence>MRQFLKHICVFGLLFFLVEKGSFFLLKEAKNNQADKRLEYVIDGKMHKDIVIFGSSIGAGNILAGEIQKVQKLDTYNLSYHGSDVVLHKFLLESLLKYNKAPKKVILVVDNPFYFKKNALTFRDDVLKPLSQYDFVNNALIETGNQPYYSKFLYLGRLNKNMISFKQKSGNKNNPLDSFGSQPLLKLDKHPSNIEKIGNNYTTNVEDQFKVEAFEDLQKLCKQNKIELICVLPPSYRTHNTVFVNRLKRLIDKNVSKVFVYNTSNKAYLDSLNYYDNAHLNITGAKIFTSELNDYLSSLD</sequence>
<dbReference type="EMBL" id="FOFN01000001">
    <property type="protein sequence ID" value="SEQ09515.1"/>
    <property type="molecule type" value="Genomic_DNA"/>
</dbReference>
<protein>
    <submittedName>
        <fullName evidence="1">Uncharacterized protein</fullName>
    </submittedName>
</protein>
<proteinExistence type="predicted"/>
<dbReference type="Proteomes" id="UP000198999">
    <property type="component" value="Unassembled WGS sequence"/>
</dbReference>
<keyword evidence="2" id="KW-1185">Reference proteome</keyword>
<dbReference type="RefSeq" id="WP_092576806.1">
    <property type="nucleotide sequence ID" value="NZ_FOFN01000001.1"/>
</dbReference>
<reference evidence="1 2" key="1">
    <citation type="submission" date="2016-10" db="EMBL/GenBank/DDBJ databases">
        <authorList>
            <person name="de Groot N.N."/>
        </authorList>
    </citation>
    <scope>NUCLEOTIDE SEQUENCE [LARGE SCALE GENOMIC DNA]</scope>
    <source>
        <strain evidence="1 2">DSM 21035</strain>
    </source>
</reference>
<gene>
    <name evidence="1" type="ORF">SAMN05421824_1152</name>
</gene>
<accession>A0A1H9D7S0</accession>
<dbReference type="STRING" id="419940.SAMN05421824_1152"/>
<organism evidence="1 2">
    <name type="scientific">Hyunsoonleella jejuensis</name>
    <dbReference type="NCBI Taxonomy" id="419940"/>
    <lineage>
        <taxon>Bacteria</taxon>
        <taxon>Pseudomonadati</taxon>
        <taxon>Bacteroidota</taxon>
        <taxon>Flavobacteriia</taxon>
        <taxon>Flavobacteriales</taxon>
        <taxon>Flavobacteriaceae</taxon>
    </lineage>
</organism>
<name>A0A1H9D7S0_9FLAO</name>